<dbReference type="AlphaFoldDB" id="B2FK36"/>
<dbReference type="EMBL" id="AM743169">
    <property type="protein sequence ID" value="CAQ45186.1"/>
    <property type="molecule type" value="Genomic_DNA"/>
</dbReference>
<dbReference type="EnsemblBacteria" id="CAQ45186">
    <property type="protein sequence ID" value="CAQ45186"/>
    <property type="gene ID" value="Smlt1658"/>
</dbReference>
<proteinExistence type="predicted"/>
<reference evidence="1 2" key="1">
    <citation type="journal article" date="2008" name="Genome Biol.">
        <title>The complete genome, comparative and functional analysis of Stenotrophomonas maltophilia reveals an organism heavily shielded by drug resistance determinants.</title>
        <authorList>
            <person name="Crossman L.C."/>
            <person name="Gould V.C."/>
            <person name="Dow J.M."/>
            <person name="Vernikos G.S."/>
            <person name="Okazaki A."/>
            <person name="Sebaihia M."/>
            <person name="Saunders D."/>
            <person name="Arrowsmith C."/>
            <person name="Carver T."/>
            <person name="Peters N."/>
            <person name="Adlem E."/>
            <person name="Kerhornou A."/>
            <person name="Lord A."/>
            <person name="Murphy L."/>
            <person name="Seeger K."/>
            <person name="Squares R."/>
            <person name="Rutter S."/>
            <person name="Quail M.A."/>
            <person name="Rajandream M.A."/>
            <person name="Harris D."/>
            <person name="Churcher C."/>
            <person name="Bentley S.D."/>
            <person name="Parkhill J."/>
            <person name="Thomson N.R."/>
            <person name="Avison M.B."/>
        </authorList>
    </citation>
    <scope>NUCLEOTIDE SEQUENCE [LARGE SCALE GENOMIC DNA]</scope>
    <source>
        <strain evidence="1 2">K279a</strain>
    </source>
</reference>
<dbReference type="RefSeq" id="WP_012479695.1">
    <property type="nucleotide sequence ID" value="NC_010943.1"/>
</dbReference>
<keyword evidence="2" id="KW-1185">Reference proteome</keyword>
<name>B2FK36_STRMK</name>
<accession>B2FK36</accession>
<dbReference type="HOGENOM" id="CLU_1834069_0_0_6"/>
<dbReference type="KEGG" id="sml:Smlt1658"/>
<evidence type="ECO:0000313" key="2">
    <source>
        <dbReference type="Proteomes" id="UP000008840"/>
    </source>
</evidence>
<organism evidence="1 2">
    <name type="scientific">Stenotrophomonas maltophilia (strain K279a)</name>
    <dbReference type="NCBI Taxonomy" id="522373"/>
    <lineage>
        <taxon>Bacteria</taxon>
        <taxon>Pseudomonadati</taxon>
        <taxon>Pseudomonadota</taxon>
        <taxon>Gammaproteobacteria</taxon>
        <taxon>Lysobacterales</taxon>
        <taxon>Lysobacteraceae</taxon>
        <taxon>Stenotrophomonas</taxon>
        <taxon>Stenotrophomonas maltophilia group</taxon>
    </lineage>
</organism>
<protein>
    <submittedName>
        <fullName evidence="1">Uncharacterized protein</fullName>
    </submittedName>
</protein>
<gene>
    <name evidence="1" type="ordered locus">Smlt1658</name>
</gene>
<evidence type="ECO:0000313" key="1">
    <source>
        <dbReference type="EMBL" id="CAQ45186.1"/>
    </source>
</evidence>
<sequence length="140" mass="15887">MLDHNCLLIDHNINAQRLALPMPSPRSANHFHQVQWHDWADLTWLNRLGEQRHSEVDGGLLTSFTKDVPPALGADGSNMNQWAADLLCEKLTCLTVLAYFAGDALPRQLTSDHHRIVRRFATHLEALGKDDVLLHNVIRR</sequence>
<dbReference type="Proteomes" id="UP000008840">
    <property type="component" value="Chromosome"/>
</dbReference>